<keyword evidence="1" id="KW-0472">Membrane</keyword>
<organism evidence="2">
    <name type="scientific">uncultured Caudovirales phage</name>
    <dbReference type="NCBI Taxonomy" id="2100421"/>
    <lineage>
        <taxon>Viruses</taxon>
        <taxon>Duplodnaviria</taxon>
        <taxon>Heunggongvirae</taxon>
        <taxon>Uroviricota</taxon>
        <taxon>Caudoviricetes</taxon>
        <taxon>Peduoviridae</taxon>
        <taxon>Maltschvirus</taxon>
        <taxon>Maltschvirus maltsch</taxon>
    </lineage>
</organism>
<evidence type="ECO:0000256" key="1">
    <source>
        <dbReference type="SAM" id="Phobius"/>
    </source>
</evidence>
<sequence>MDTQTLINLGLGIILTGIGWFARQVWEATQKLQEDLHEIEVNLPTNYVQKSDYSETMKRIEIMFERIFDKLDQKADR</sequence>
<gene>
    <name evidence="2" type="ORF">UFOVP167_16</name>
</gene>
<proteinExistence type="predicted"/>
<protein>
    <submittedName>
        <fullName evidence="2">Uncharacterized protein</fullName>
    </submittedName>
</protein>
<accession>A0A6J7WC15</accession>
<reference evidence="2" key="1">
    <citation type="submission" date="2020-05" db="EMBL/GenBank/DDBJ databases">
        <authorList>
            <person name="Chiriac C."/>
            <person name="Salcher M."/>
            <person name="Ghai R."/>
            <person name="Kavagutti S V."/>
        </authorList>
    </citation>
    <scope>NUCLEOTIDE SEQUENCE</scope>
</reference>
<keyword evidence="1" id="KW-0812">Transmembrane</keyword>
<name>A0A6J7WC15_9CAUD</name>
<evidence type="ECO:0000313" key="2">
    <source>
        <dbReference type="EMBL" id="CAB5194641.1"/>
    </source>
</evidence>
<dbReference type="EMBL" id="LR798222">
    <property type="protein sequence ID" value="CAB5194641.1"/>
    <property type="molecule type" value="Genomic_DNA"/>
</dbReference>
<keyword evidence="1" id="KW-1133">Transmembrane helix</keyword>
<feature type="transmembrane region" description="Helical" evidence="1">
    <location>
        <begin position="6"/>
        <end position="22"/>
    </location>
</feature>